<keyword evidence="1" id="KW-0472">Membrane</keyword>
<evidence type="ECO:0000313" key="2">
    <source>
        <dbReference type="EMBL" id="PVH98582.1"/>
    </source>
</evidence>
<reference evidence="2 3" key="1">
    <citation type="journal article" date="2018" name="Sci. Rep.">
        <title>Comparative genomics provides insights into the lifestyle and reveals functional heterogeneity of dark septate endophytic fungi.</title>
        <authorList>
            <person name="Knapp D.G."/>
            <person name="Nemeth J.B."/>
            <person name="Barry K."/>
            <person name="Hainaut M."/>
            <person name="Henrissat B."/>
            <person name="Johnson J."/>
            <person name="Kuo A."/>
            <person name="Lim J.H.P."/>
            <person name="Lipzen A."/>
            <person name="Nolan M."/>
            <person name="Ohm R.A."/>
            <person name="Tamas L."/>
            <person name="Grigoriev I.V."/>
            <person name="Spatafora J.W."/>
            <person name="Nagy L.G."/>
            <person name="Kovacs G.M."/>
        </authorList>
    </citation>
    <scope>NUCLEOTIDE SEQUENCE [LARGE SCALE GENOMIC DNA]</scope>
    <source>
        <strain evidence="2 3">DSE2036</strain>
    </source>
</reference>
<accession>A0A2V1DK73</accession>
<evidence type="ECO:0000313" key="3">
    <source>
        <dbReference type="Proteomes" id="UP000244855"/>
    </source>
</evidence>
<feature type="transmembrane region" description="Helical" evidence="1">
    <location>
        <begin position="30"/>
        <end position="49"/>
    </location>
</feature>
<organism evidence="2 3">
    <name type="scientific">Periconia macrospinosa</name>
    <dbReference type="NCBI Taxonomy" id="97972"/>
    <lineage>
        <taxon>Eukaryota</taxon>
        <taxon>Fungi</taxon>
        <taxon>Dikarya</taxon>
        <taxon>Ascomycota</taxon>
        <taxon>Pezizomycotina</taxon>
        <taxon>Dothideomycetes</taxon>
        <taxon>Pleosporomycetidae</taxon>
        <taxon>Pleosporales</taxon>
        <taxon>Massarineae</taxon>
        <taxon>Periconiaceae</taxon>
        <taxon>Periconia</taxon>
    </lineage>
</organism>
<dbReference type="EMBL" id="KZ805410">
    <property type="protein sequence ID" value="PVH98582.1"/>
    <property type="molecule type" value="Genomic_DNA"/>
</dbReference>
<evidence type="ECO:0000256" key="1">
    <source>
        <dbReference type="SAM" id="Phobius"/>
    </source>
</evidence>
<keyword evidence="1" id="KW-0812">Transmembrane</keyword>
<gene>
    <name evidence="2" type="ORF">DM02DRAFT_615709</name>
</gene>
<keyword evidence="3" id="KW-1185">Reference proteome</keyword>
<name>A0A2V1DK73_9PLEO</name>
<dbReference type="Proteomes" id="UP000244855">
    <property type="component" value="Unassembled WGS sequence"/>
</dbReference>
<dbReference type="Gene3D" id="1.20.58.340">
    <property type="entry name" value="Magnesium transport protein CorA, transmembrane region"/>
    <property type="match status" value="1"/>
</dbReference>
<dbReference type="OrthoDB" id="3231000at2759"/>
<keyword evidence="1" id="KW-1133">Transmembrane helix</keyword>
<sequence>MATLSATLENHLGLFELSRSMHEAQKVRRLSILASVFLPLSLASSLLGMQTRFTCFTTFSASSCCSGRW</sequence>
<protein>
    <submittedName>
        <fullName evidence="2">Uncharacterized protein</fullName>
    </submittedName>
</protein>
<proteinExistence type="predicted"/>
<dbReference type="AlphaFoldDB" id="A0A2V1DK73"/>